<accession>A0A8R1V1P8</accession>
<accession>A0A454XLK5</accession>
<evidence type="ECO:0000313" key="2">
    <source>
        <dbReference type="Proteomes" id="UP000005239"/>
    </source>
</evidence>
<dbReference type="EnsemblMetazoa" id="PPA42066.1">
    <property type="protein sequence ID" value="PPA42066.1"/>
    <property type="gene ID" value="WBGene00280435"/>
</dbReference>
<gene>
    <name evidence="1" type="primary">WBGene00280435</name>
</gene>
<proteinExistence type="predicted"/>
<dbReference type="Proteomes" id="UP000005239">
    <property type="component" value="Unassembled WGS sequence"/>
</dbReference>
<sequence>MQQPPQQYPPPPPGYPPLSPGYPPQQPWYPPQQYVQQQPVVIQQGGYASQQYQSSGRLKIALILAIVVAVVTSLTLIFYAAALDVQHGVGLLFGWWLTHGFGLCGAGCKNTCLMMTYIVFADSIEHLEKHCDEHSTNRNCGPNLQTYYTVLAILFFIIVPLFATSAGFFIRARSEVKAQEFQRVYSGQPPVVTVTGSQTQQTA</sequence>
<dbReference type="AlphaFoldDB" id="A0A454XLK5"/>
<reference evidence="1" key="2">
    <citation type="submission" date="2022-06" db="UniProtKB">
        <authorList>
            <consortium name="EnsemblMetazoa"/>
        </authorList>
    </citation>
    <scope>IDENTIFICATION</scope>
    <source>
        <strain evidence="1">PS312</strain>
    </source>
</reference>
<evidence type="ECO:0000313" key="1">
    <source>
        <dbReference type="EnsemblMetazoa" id="PPA42066.1"/>
    </source>
</evidence>
<name>A0A454XLK5_PRIPA</name>
<keyword evidence="2" id="KW-1185">Reference proteome</keyword>
<protein>
    <submittedName>
        <fullName evidence="1">Uncharacterized protein</fullName>
    </submittedName>
</protein>
<organism evidence="1 2">
    <name type="scientific">Pristionchus pacificus</name>
    <name type="common">Parasitic nematode worm</name>
    <dbReference type="NCBI Taxonomy" id="54126"/>
    <lineage>
        <taxon>Eukaryota</taxon>
        <taxon>Metazoa</taxon>
        <taxon>Ecdysozoa</taxon>
        <taxon>Nematoda</taxon>
        <taxon>Chromadorea</taxon>
        <taxon>Rhabditida</taxon>
        <taxon>Rhabditina</taxon>
        <taxon>Diplogasteromorpha</taxon>
        <taxon>Diplogasteroidea</taxon>
        <taxon>Neodiplogasteridae</taxon>
        <taxon>Pristionchus</taxon>
    </lineage>
</organism>
<reference evidence="2" key="1">
    <citation type="journal article" date="2008" name="Nat. Genet.">
        <title>The Pristionchus pacificus genome provides a unique perspective on nematode lifestyle and parasitism.</title>
        <authorList>
            <person name="Dieterich C."/>
            <person name="Clifton S.W."/>
            <person name="Schuster L.N."/>
            <person name="Chinwalla A."/>
            <person name="Delehaunty K."/>
            <person name="Dinkelacker I."/>
            <person name="Fulton L."/>
            <person name="Fulton R."/>
            <person name="Godfrey J."/>
            <person name="Minx P."/>
            <person name="Mitreva M."/>
            <person name="Roeseler W."/>
            <person name="Tian H."/>
            <person name="Witte H."/>
            <person name="Yang S.P."/>
            <person name="Wilson R.K."/>
            <person name="Sommer R.J."/>
        </authorList>
    </citation>
    <scope>NUCLEOTIDE SEQUENCE [LARGE SCALE GENOMIC DNA]</scope>
    <source>
        <strain evidence="2">PS312</strain>
    </source>
</reference>